<dbReference type="InterPro" id="IPR001584">
    <property type="entry name" value="Integrase_cat-core"/>
</dbReference>
<dbReference type="InterPro" id="IPR050900">
    <property type="entry name" value="Transposase_IS3/IS150/IS904"/>
</dbReference>
<dbReference type="GO" id="GO:0015074">
    <property type="term" value="P:DNA integration"/>
    <property type="evidence" value="ECO:0007669"/>
    <property type="project" value="InterPro"/>
</dbReference>
<keyword evidence="3" id="KW-1185">Reference proteome</keyword>
<evidence type="ECO:0000259" key="1">
    <source>
        <dbReference type="Pfam" id="PF13683"/>
    </source>
</evidence>
<dbReference type="STRING" id="1117702.AQZ52_05320"/>
<protein>
    <submittedName>
        <fullName evidence="2">Integrase</fullName>
    </submittedName>
</protein>
<accession>A0A117UXH7</accession>
<sequence length="105" mass="11708">MQRPIFAATAMAYPQRLAEANLVPSVGSVGDSYDNAFAETINGLYKAEVIWRQRSWPSASAVEMATLRWVDWYNNQRVFGPIGYIPPTEADANYYAALENLDMAA</sequence>
<dbReference type="PANTHER" id="PTHR46889:SF4">
    <property type="entry name" value="TRANSPOSASE INSO FOR INSERTION SEQUENCE ELEMENT IS911B-RELATED"/>
    <property type="match status" value="1"/>
</dbReference>
<dbReference type="PANTHER" id="PTHR46889">
    <property type="entry name" value="TRANSPOSASE INSF FOR INSERTION SEQUENCE IS3B-RELATED"/>
    <property type="match status" value="1"/>
</dbReference>
<dbReference type="Proteomes" id="UP000058012">
    <property type="component" value="Unassembled WGS sequence"/>
</dbReference>
<name>A0A117UXH7_9SPHN</name>
<feature type="domain" description="Integrase catalytic" evidence="1">
    <location>
        <begin position="25"/>
        <end position="87"/>
    </location>
</feature>
<comment type="caution">
    <text evidence="2">The sequence shown here is derived from an EMBL/GenBank/DDBJ whole genome shotgun (WGS) entry which is preliminary data.</text>
</comment>
<dbReference type="Pfam" id="PF13683">
    <property type="entry name" value="rve_3"/>
    <property type="match status" value="1"/>
</dbReference>
<evidence type="ECO:0000313" key="3">
    <source>
        <dbReference type="Proteomes" id="UP000058012"/>
    </source>
</evidence>
<gene>
    <name evidence="2" type="ORF">AQZ52_05320</name>
</gene>
<proteinExistence type="predicted"/>
<dbReference type="AlphaFoldDB" id="A0A117UXH7"/>
<reference evidence="2 3" key="1">
    <citation type="submission" date="2015-10" db="EMBL/GenBank/DDBJ databases">
        <title>Draft genome sequence of Novosphingobium fuchskuhlense DSM 25065 isolated from a surface water sample of the southwest basin of Lake Grosse Fuchskuhle.</title>
        <authorList>
            <person name="Ruckert C."/>
            <person name="Winkler A."/>
            <person name="Glaeser J."/>
            <person name="Grossart H.-P."/>
            <person name="Kalinowski J."/>
            <person name="Glaeser S."/>
        </authorList>
    </citation>
    <scope>NUCLEOTIDE SEQUENCE [LARGE SCALE GENOMIC DNA]</scope>
    <source>
        <strain evidence="2 3">FNE08-7</strain>
    </source>
</reference>
<dbReference type="EMBL" id="LLZS01000003">
    <property type="protein sequence ID" value="KUR72659.1"/>
    <property type="molecule type" value="Genomic_DNA"/>
</dbReference>
<dbReference type="InterPro" id="IPR012337">
    <property type="entry name" value="RNaseH-like_sf"/>
</dbReference>
<dbReference type="SUPFAM" id="SSF53098">
    <property type="entry name" value="Ribonuclease H-like"/>
    <property type="match status" value="1"/>
</dbReference>
<evidence type="ECO:0000313" key="2">
    <source>
        <dbReference type="EMBL" id="KUR72659.1"/>
    </source>
</evidence>
<organism evidence="2 3">
    <name type="scientific">Novosphingobium fuchskuhlense</name>
    <dbReference type="NCBI Taxonomy" id="1117702"/>
    <lineage>
        <taxon>Bacteria</taxon>
        <taxon>Pseudomonadati</taxon>
        <taxon>Pseudomonadota</taxon>
        <taxon>Alphaproteobacteria</taxon>
        <taxon>Sphingomonadales</taxon>
        <taxon>Sphingomonadaceae</taxon>
        <taxon>Novosphingobium</taxon>
    </lineage>
</organism>